<dbReference type="Pfam" id="PF00636">
    <property type="entry name" value="Ribonuclease_3"/>
    <property type="match status" value="1"/>
</dbReference>
<proteinExistence type="predicted"/>
<dbReference type="GO" id="GO:0006396">
    <property type="term" value="P:RNA processing"/>
    <property type="evidence" value="ECO:0007669"/>
    <property type="project" value="InterPro"/>
</dbReference>
<protein>
    <recommendedName>
        <fullName evidence="1">RNase III domain-containing protein</fullName>
    </recommendedName>
</protein>
<gene>
    <name evidence="2" type="ORF">LTR97_007078</name>
</gene>
<dbReference type="GO" id="GO:0004525">
    <property type="term" value="F:ribonuclease III activity"/>
    <property type="evidence" value="ECO:0007669"/>
    <property type="project" value="InterPro"/>
</dbReference>
<dbReference type="SUPFAM" id="SSF69065">
    <property type="entry name" value="RNase III domain-like"/>
    <property type="match status" value="1"/>
</dbReference>
<evidence type="ECO:0000313" key="3">
    <source>
        <dbReference type="Proteomes" id="UP001310594"/>
    </source>
</evidence>
<dbReference type="CDD" id="cd00593">
    <property type="entry name" value="RIBOc"/>
    <property type="match status" value="1"/>
</dbReference>
<dbReference type="EMBL" id="JAVRQU010000010">
    <property type="protein sequence ID" value="KAK5698118.1"/>
    <property type="molecule type" value="Genomic_DNA"/>
</dbReference>
<evidence type="ECO:0000313" key="2">
    <source>
        <dbReference type="EMBL" id="KAK5698118.1"/>
    </source>
</evidence>
<evidence type="ECO:0000259" key="1">
    <source>
        <dbReference type="PROSITE" id="PS50142"/>
    </source>
</evidence>
<accession>A0AAN8A1E5</accession>
<dbReference type="Proteomes" id="UP001310594">
    <property type="component" value="Unassembled WGS sequence"/>
</dbReference>
<dbReference type="AlphaFoldDB" id="A0AAN8A1E5"/>
<dbReference type="PROSITE" id="PS50142">
    <property type="entry name" value="RNASE_3_2"/>
    <property type="match status" value="1"/>
</dbReference>
<dbReference type="InterPro" id="IPR000999">
    <property type="entry name" value="RNase_III_dom"/>
</dbReference>
<name>A0AAN8A1E5_9PEZI</name>
<dbReference type="Gene3D" id="1.10.1520.10">
    <property type="entry name" value="Ribonuclease III domain"/>
    <property type="match status" value="1"/>
</dbReference>
<sequence length="222" mass="24840">MTRGSHGVQSSIRLHRRYGTSSEDLDRSRRRYLRSVFNKLMPSILTLSADHSTESGNPNDHAVDTIADYRFKNPFLLAEALHALGDDPDPVNIGNRVVEDGNKRLAWVGDSVIDLVFRTQWYPGDESRGSAMGRWYRDMTENRWLGGVGFTFGIDGHCIVSDGKSLVELTKGQMADAVEALIGAVWLDSDRNVGEVMRLMRVMDLECPAEHTLPLRPVILAK</sequence>
<organism evidence="2 3">
    <name type="scientific">Elasticomyces elasticus</name>
    <dbReference type="NCBI Taxonomy" id="574655"/>
    <lineage>
        <taxon>Eukaryota</taxon>
        <taxon>Fungi</taxon>
        <taxon>Dikarya</taxon>
        <taxon>Ascomycota</taxon>
        <taxon>Pezizomycotina</taxon>
        <taxon>Dothideomycetes</taxon>
        <taxon>Dothideomycetidae</taxon>
        <taxon>Mycosphaerellales</taxon>
        <taxon>Teratosphaeriaceae</taxon>
        <taxon>Elasticomyces</taxon>
    </lineage>
</organism>
<comment type="caution">
    <text evidence="2">The sequence shown here is derived from an EMBL/GenBank/DDBJ whole genome shotgun (WGS) entry which is preliminary data.</text>
</comment>
<feature type="domain" description="RNase III" evidence="1">
    <location>
        <begin position="174"/>
        <end position="190"/>
    </location>
</feature>
<reference evidence="2" key="1">
    <citation type="submission" date="2023-08" db="EMBL/GenBank/DDBJ databases">
        <title>Black Yeasts Isolated from many extreme environments.</title>
        <authorList>
            <person name="Coleine C."/>
            <person name="Stajich J.E."/>
            <person name="Selbmann L."/>
        </authorList>
    </citation>
    <scope>NUCLEOTIDE SEQUENCE</scope>
    <source>
        <strain evidence="2">CCFEE 5810</strain>
    </source>
</reference>
<dbReference type="InterPro" id="IPR036389">
    <property type="entry name" value="RNase_III_sf"/>
</dbReference>